<dbReference type="PANTHER" id="PTHR43830:SF3">
    <property type="entry name" value="PROTEIN PSP1"/>
    <property type="match status" value="1"/>
</dbReference>
<dbReference type="EMBL" id="UIGY01000025">
    <property type="protein sequence ID" value="SUZ08556.1"/>
    <property type="molecule type" value="Genomic_DNA"/>
</dbReference>
<feature type="compositionally biased region" description="Polar residues" evidence="1">
    <location>
        <begin position="30"/>
        <end position="51"/>
    </location>
</feature>
<gene>
    <name evidence="3" type="ORF">BGT96224V2_LOCUS1714</name>
</gene>
<proteinExistence type="predicted"/>
<evidence type="ECO:0000313" key="3">
    <source>
        <dbReference type="EMBL" id="SUZ08556.1"/>
    </source>
</evidence>
<feature type="compositionally biased region" description="Polar residues" evidence="1">
    <location>
        <begin position="60"/>
        <end position="107"/>
    </location>
</feature>
<reference evidence="3" key="1">
    <citation type="submission" date="2018-07" db="EMBL/GenBank/DDBJ databases">
        <authorList>
            <person name="Quirk P.G."/>
            <person name="Krulwich T.A."/>
        </authorList>
    </citation>
    <scope>NUCLEOTIDE SEQUENCE</scope>
    <source>
        <strain evidence="3">96224</strain>
    </source>
</reference>
<dbReference type="AlphaFoldDB" id="A0A381L5R3"/>
<protein>
    <submittedName>
        <fullName evidence="3">Bgt-2911</fullName>
    </submittedName>
</protein>
<name>A0A381L5R3_BLUGR</name>
<organism evidence="3">
    <name type="scientific">Blumeria graminis f. sp. tritici 96224</name>
    <dbReference type="NCBI Taxonomy" id="1268274"/>
    <lineage>
        <taxon>Eukaryota</taxon>
        <taxon>Fungi</taxon>
        <taxon>Dikarya</taxon>
        <taxon>Ascomycota</taxon>
        <taxon>Pezizomycotina</taxon>
        <taxon>Leotiomycetes</taxon>
        <taxon>Erysiphales</taxon>
        <taxon>Erysiphaceae</taxon>
        <taxon>Blumeria</taxon>
    </lineage>
</organism>
<evidence type="ECO:0000259" key="2">
    <source>
        <dbReference type="PROSITE" id="PS51411"/>
    </source>
</evidence>
<dbReference type="PANTHER" id="PTHR43830">
    <property type="entry name" value="PROTEIN PSP1"/>
    <property type="match status" value="1"/>
</dbReference>
<feature type="region of interest" description="Disordered" evidence="1">
    <location>
        <begin position="121"/>
        <end position="177"/>
    </location>
</feature>
<feature type="compositionally biased region" description="Low complexity" evidence="1">
    <location>
        <begin position="126"/>
        <end position="140"/>
    </location>
</feature>
<dbReference type="Pfam" id="PF04468">
    <property type="entry name" value="PSP1"/>
    <property type="match status" value="1"/>
</dbReference>
<feature type="compositionally biased region" description="Polar residues" evidence="1">
    <location>
        <begin position="147"/>
        <end position="157"/>
    </location>
</feature>
<feature type="region of interest" description="Disordered" evidence="1">
    <location>
        <begin position="199"/>
        <end position="222"/>
    </location>
</feature>
<sequence length="842" mass="94472">MSSNHLKKWRSTPDSEASKSSDFESHKIEATQSGPRRQLSVQKSSQLNVKNPVSEARKLSFTSNSMSLSVSYPSTPSIDGSSWGQSTQGKNISTGPQAHNTFPFSNGIWNAENRKESLSRLMEVQPSPKSTTSPTSPKSSLCEDSKNFLSDRSTNTPIPFAIPLHPTPKTYRSQSYSVGQLDLGSPEQLKTQPYQTLNSRGRFTPHSVLQHRPSRPSMLSEMSRESVLGNLREDDDYEDEKKLFYDSKISCNLSDKKTIDLAAHENKLLNRMSCNYHLRSQSNSDYAQTCVLWGTQTEELESAIDEIDDANDHGTVSMSKEYGLHRSDHIEVIQPGLSKLNLAENQRLENFKKHFWQSSLDFGGISNSPHSRRHSFANIPTRNNLFSSYDELVPINARPDNLSCEGYSNNSKSHVIYSFKGRMNSYRAASQAHLKNLGTYSSQNYYNATHSNLANAQHDTNGADMQPNRIYNAPNFGQGLPLFIVLFKCYRSGVFYIQKGTGLSVKPGDSVIVEADRGTDLGTVSCANIDWVTAKGLHENYCEDHYKRLMMFSQNSTGSLVSSDKGHMTSAKCTYDNFAVHVDGSSHVNVPESRAIDFKPKIIKRLAQQHEVQALSEKEAKEATAKRVCVQKVQDHGLEMEILDAEFQMDWKKLTFYYFADTYVNFNSLVADLFRIYKTRIWMSAINPASHASSSLGDQVSGSFGPSTGNQSVQTRYPFQSFELPQPISNARAQRVTQNITFPPINIPTDPYLAMYLTPHPPTKFSTNFGAEARRDNSTTSKFVGSVNSYDNFQGPINFANQSTHFSSLSRSTVIPNNCSRFQQNLKEFRMNNHLGVSINYR</sequence>
<dbReference type="InterPro" id="IPR047767">
    <property type="entry name" value="PSP1-like"/>
</dbReference>
<feature type="compositionally biased region" description="Basic and acidic residues" evidence="1">
    <location>
        <begin position="11"/>
        <end position="29"/>
    </location>
</feature>
<dbReference type="PROSITE" id="PS51411">
    <property type="entry name" value="PSP1_C"/>
    <property type="match status" value="1"/>
</dbReference>
<dbReference type="OrthoDB" id="243127at2759"/>
<feature type="domain" description="PSP1 C-terminal" evidence="2">
    <location>
        <begin position="601"/>
        <end position="686"/>
    </location>
</feature>
<dbReference type="InterPro" id="IPR007557">
    <property type="entry name" value="PSP1_C"/>
</dbReference>
<feature type="region of interest" description="Disordered" evidence="1">
    <location>
        <begin position="1"/>
        <end position="107"/>
    </location>
</feature>
<accession>A0A381L5R3</accession>
<feature type="compositionally biased region" description="Basic residues" evidence="1">
    <location>
        <begin position="1"/>
        <end position="10"/>
    </location>
</feature>
<evidence type="ECO:0000256" key="1">
    <source>
        <dbReference type="SAM" id="MobiDB-lite"/>
    </source>
</evidence>
<dbReference type="GO" id="GO:0005737">
    <property type="term" value="C:cytoplasm"/>
    <property type="evidence" value="ECO:0007669"/>
    <property type="project" value="TreeGrafter"/>
</dbReference>